<dbReference type="PDBsum" id="2ZWZ"/>
<dbReference type="PaxDb" id="243274-THEMA_03195"/>
<dbReference type="PRINTS" id="PR00741">
    <property type="entry name" value="GLHYDRLASE29"/>
</dbReference>
<dbReference type="PIR" id="G72393">
    <property type="entry name" value="G72393"/>
</dbReference>
<feature type="domain" description="Glycoside hydrolase family 29 N-terminal" evidence="7">
    <location>
        <begin position="5"/>
        <end position="353"/>
    </location>
</feature>
<dbReference type="PDB" id="2ZX7">
    <property type="method" value="X-ray"/>
    <property type="resolution" value="2.48 A"/>
    <property type="chains" value="A/B=1-449"/>
</dbReference>
<dbReference type="PDB" id="1HL8">
    <property type="method" value="X-ray"/>
    <property type="resolution" value="2.40 A"/>
    <property type="chains" value="A/B=1-449"/>
</dbReference>
<comment type="similarity">
    <text evidence="2">Belongs to the glycosyl hydrolase 29 family.</text>
</comment>
<dbReference type="SMR" id="Q9WYE2"/>
<reference evidence="14 15" key="5">
    <citation type="journal article" date="2010" name="Angew. Chem. Int. Ed.">
        <title>Structural basis of alpha-fucosidase inhibition by iminocyclitols with K(i) values in the micro- to picomolar range.</title>
        <authorList>
            <person name="Wu H.J."/>
            <person name="Ho C.W."/>
            <person name="Ko T.P."/>
            <person name="Popat S.D."/>
            <person name="Lin C.H."/>
            <person name="Wang A.H."/>
        </authorList>
    </citation>
    <scope>X-RAY CRYSTALLOGRAPHY (2.15 ANGSTROMS)</scope>
    <scope>DISULFIDE BONDS</scope>
</reference>
<keyword evidence="9" id="KW-1185">Reference proteome</keyword>
<dbReference type="PDBsum" id="1HL8"/>
<dbReference type="GO" id="GO:0006004">
    <property type="term" value="P:fucose metabolic process"/>
    <property type="evidence" value="ECO:0000318"/>
    <property type="project" value="GO_Central"/>
</dbReference>
<dbReference type="PDBsum" id="2ZX5"/>
<dbReference type="EvolutionaryTrace" id="Q9WYE2"/>
<dbReference type="PDBsum" id="2ZX6"/>
<dbReference type="PDBsum" id="2WSP"/>
<dbReference type="PDBsum" id="2ZXB"/>
<dbReference type="KEGG" id="tma:TM0306"/>
<keyword evidence="5" id="KW-0378">Hydrolase</keyword>
<dbReference type="GO" id="GO:0004560">
    <property type="term" value="F:alpha-L-fucosidase activity"/>
    <property type="evidence" value="ECO:0000318"/>
    <property type="project" value="GO_Central"/>
</dbReference>
<dbReference type="Gene3D" id="2.60.40.1180">
    <property type="entry name" value="Golgi alpha-mannosidase II"/>
    <property type="match status" value="1"/>
</dbReference>
<dbReference type="PANTHER" id="PTHR10030:SF37">
    <property type="entry name" value="ALPHA-L-FUCOSIDASE-RELATED"/>
    <property type="match status" value="1"/>
</dbReference>
<dbReference type="PDB" id="2ZXA">
    <property type="method" value="X-ray"/>
    <property type="resolution" value="2.57 A"/>
    <property type="chains" value="A/B=1-449"/>
</dbReference>
<evidence type="ECO:0000256" key="2">
    <source>
        <dbReference type="ARBA" id="ARBA00007951"/>
    </source>
</evidence>
<comment type="function">
    <text evidence="1">Alpha-L-fucosidase is responsible for hydrolyzing the alpha-1,6-linked fucose joined to the reducing-end N-acetylglucosamine of the carbohydrate moieties of glycoproteins.</text>
</comment>
<dbReference type="FunFam" id="3.20.20.80:FF:000158">
    <property type="entry name" value="Exported alpha-L-fucosidase"/>
    <property type="match status" value="1"/>
</dbReference>
<dbReference type="PDB" id="1ODU">
    <property type="method" value="X-ray"/>
    <property type="resolution" value="2.80 A"/>
    <property type="chains" value="A/B=1-449"/>
</dbReference>
<protein>
    <recommendedName>
        <fullName evidence="3">alpha-L-fucosidase</fullName>
        <ecNumber evidence="3">3.2.1.51</ecNumber>
    </recommendedName>
</protein>
<dbReference type="InterPro" id="IPR000933">
    <property type="entry name" value="Glyco_hydro_29"/>
</dbReference>
<dbReference type="DrugBank" id="DB03801">
    <property type="generic name" value="Lysine Nz-Carboxylic Acid"/>
</dbReference>
<evidence type="ECO:0007829" key="10">
    <source>
        <dbReference type="PDB" id="1HL8"/>
    </source>
</evidence>
<reference evidence="10 11" key="2">
    <citation type="journal article" date="2004" name="J. Biol. Chem.">
        <title>Crystal structure of Thermotoga maritima alpha-L-fucosidase. Insights into the catalytic mechanism and the molecular basis for fucosidosis.</title>
        <authorList>
            <person name="Sulzenbacher G."/>
            <person name="Bignon C."/>
            <person name="Nishimura T."/>
            <person name="Tarling C.A."/>
            <person name="Withers S.G."/>
            <person name="Henrissat B."/>
            <person name="Bourne Y."/>
        </authorList>
    </citation>
    <scope>X-RAY CRYSTALLOGRAPHY (2.25 ANGSTROMS)</scope>
    <scope>CARBOXYLATION AT LYS-338</scope>
    <scope>DISULFIDE BONDS</scope>
</reference>
<dbReference type="PDB" id="2ZXB">
    <property type="method" value="X-ray"/>
    <property type="resolution" value="2.61 A"/>
    <property type="chains" value="A/B=1-449"/>
</dbReference>
<dbReference type="PDB" id="2ZX8">
    <property type="method" value="X-ray"/>
    <property type="resolution" value="2.33 A"/>
    <property type="chains" value="A/B=1-449"/>
</dbReference>
<reference evidence="12" key="4">
    <citation type="journal article" date="2009" name="Chem. Biol.">
        <title>beta-Glycosyl azides as substrates for alpha-glycosynthases: preparation of efficient alpha-L-fucosynthases.</title>
        <authorList>
            <person name="Cobucci-Ponzano B."/>
            <person name="Conte F."/>
            <person name="Bedini E."/>
            <person name="Corsaro M.M."/>
            <person name="Parrilli M."/>
            <person name="Sulzenbacher G."/>
            <person name="Lipski A."/>
            <person name="Dal Piaz F."/>
            <person name="Lepore L."/>
            <person name="Rossi M."/>
            <person name="Moracci M."/>
        </authorList>
    </citation>
    <scope>X-RAY CRYSTALLOGRAPHY (2.65 ANGSTROMS)</scope>
    <scope>DISULFIDE BONDS</scope>
</reference>
<dbReference type="EnsemblBacteria" id="AAD35394">
    <property type="protein sequence ID" value="AAD35394"/>
    <property type="gene ID" value="TM_0306"/>
</dbReference>
<dbReference type="PDB" id="2ZX5">
    <property type="method" value="X-ray"/>
    <property type="resolution" value="2.65 A"/>
    <property type="chains" value="A/B=1-449"/>
</dbReference>
<dbReference type="Pfam" id="PF01120">
    <property type="entry name" value="Alpha_L_fucos"/>
    <property type="match status" value="1"/>
</dbReference>
<dbReference type="DNASU" id="897238"/>
<dbReference type="PDBsum" id="2ZXA"/>
<dbReference type="PDB" id="2ZWY">
    <property type="method" value="X-ray"/>
    <property type="resolution" value="2.75 A"/>
    <property type="chains" value="A/B=1-449"/>
</dbReference>
<evidence type="ECO:0007829" key="11">
    <source>
        <dbReference type="PDB" id="1HL9"/>
    </source>
</evidence>
<dbReference type="PDB" id="2ZXD">
    <property type="method" value="X-ray"/>
    <property type="resolution" value="2.15 A"/>
    <property type="chains" value="A/B=1-449"/>
</dbReference>
<dbReference type="PDBsum" id="2ZWY"/>
<dbReference type="OrthoDB" id="107551at2"/>
<dbReference type="SUPFAM" id="SSF51445">
    <property type="entry name" value="(Trans)glycosidases"/>
    <property type="match status" value="1"/>
</dbReference>
<keyword evidence="10 11" id="KW-0002">3D-structure</keyword>
<evidence type="ECO:0007829" key="14">
    <source>
        <dbReference type="PDB" id="2ZWZ"/>
    </source>
</evidence>
<keyword evidence="6" id="KW-0326">Glycosidase</keyword>
<feature type="modified residue" description="N6-carboxylysine" evidence="10 11">
    <location>
        <position position="338"/>
    </location>
</feature>
<evidence type="ECO:0007829" key="15">
    <source>
        <dbReference type="PDB" id="2ZX5"/>
    </source>
</evidence>
<gene>
    <name evidence="8" type="ordered locus">TM_0306</name>
</gene>
<organism evidence="8 9">
    <name type="scientific">Thermotoga maritima (strain ATCC 43589 / DSM 3109 / JCM 10099 / NBRC 100826 / MSB8)</name>
    <dbReference type="NCBI Taxonomy" id="243274"/>
    <lineage>
        <taxon>Bacteria</taxon>
        <taxon>Thermotogati</taxon>
        <taxon>Thermotogota</taxon>
        <taxon>Thermotogae</taxon>
        <taxon>Thermotogales</taxon>
        <taxon>Thermotogaceae</taxon>
        <taxon>Thermotoga</taxon>
    </lineage>
</organism>
<dbReference type="Proteomes" id="UP000008183">
    <property type="component" value="Chromosome"/>
</dbReference>
<evidence type="ECO:0000256" key="4">
    <source>
        <dbReference type="ARBA" id="ARBA00022729"/>
    </source>
</evidence>
<dbReference type="PDB" id="2WSP">
    <property type="method" value="X-ray"/>
    <property type="resolution" value="2.65 A"/>
    <property type="chains" value="A/B=1-449"/>
</dbReference>
<feature type="disulfide bond" evidence="10 11">
    <location>
        <begin position="364"/>
        <end position="365"/>
    </location>
</feature>
<dbReference type="InterPro" id="IPR017853">
    <property type="entry name" value="GH"/>
</dbReference>
<sequence length="449" mass="52205">MISMKPRYKPDWESLREHTVPKWFDKAKFGIFIHWGIYSVPGWATPTGELGKVPMDAWFFQNPYAEWYENSLRIKESPTWEYHVKTYGENFEYEKFADLFTAEKWDPQEWADLFKKAGAKYVIPTTKHHDGFCLWGTKYTDFNSVKRGPKRDLVGDLAKAVREAGLRFGVYYSGGLDWRFTTEPIRYPEDLSYIRPNTYEYADYAYKQVMELVDLYLPDVLWNDMGWPEKGKEDLKYLFAYYYNKHPEGSVNDRWGVPHWDFKTAEYHVNYPGDLPGYKWEFTRGIGLSFGYNRNEGPEHMLSVEQLVYTLVDVVSKGGNLLLNVGPKGDGTIPDLQKERLLGLGEWLRKYGDAIYGTSVWERCCAKTEDGTEIRFTRKCNRIFVIFLGIPTGEKIVIEDLNLSAGTVRHFLTGERLSFKNVGKNLEITVPKKLLETDSITLVLEAVEE</sequence>
<dbReference type="GO" id="GO:0016139">
    <property type="term" value="P:glycoside catabolic process"/>
    <property type="evidence" value="ECO:0000318"/>
    <property type="project" value="GO_Central"/>
</dbReference>
<dbReference type="GO" id="GO:0005764">
    <property type="term" value="C:lysosome"/>
    <property type="evidence" value="ECO:0000318"/>
    <property type="project" value="GO_Central"/>
</dbReference>
<dbReference type="PDBsum" id="1HL9"/>
<evidence type="ECO:0000313" key="9">
    <source>
        <dbReference type="Proteomes" id="UP000008183"/>
    </source>
</evidence>
<dbReference type="PDBsum" id="1ODU"/>
<feature type="disulfide bond" description="Interchain" evidence="12 13">
    <location>
        <position position="380"/>
    </location>
</feature>
<dbReference type="SMART" id="SM00812">
    <property type="entry name" value="Alpha_L_fucos"/>
    <property type="match status" value="1"/>
</dbReference>
<keyword evidence="4" id="KW-0732">Signal</keyword>
<dbReference type="PDBsum" id="2ZX9"/>
<dbReference type="PDBsum" id="2ZXD"/>
<dbReference type="PDB" id="1HL9">
    <property type="method" value="X-ray"/>
    <property type="resolution" value="2.25 A"/>
    <property type="chains" value="A/B=1-449"/>
</dbReference>
<dbReference type="PDBsum" id="2ZX8"/>
<dbReference type="SUPFAM" id="SSF51011">
    <property type="entry name" value="Glycosyl hydrolase domain"/>
    <property type="match status" value="1"/>
</dbReference>
<dbReference type="PANTHER" id="PTHR10030">
    <property type="entry name" value="ALPHA-L-FUCOSIDASE"/>
    <property type="match status" value="1"/>
</dbReference>
<evidence type="ECO:0000256" key="3">
    <source>
        <dbReference type="ARBA" id="ARBA00012662"/>
    </source>
</evidence>
<dbReference type="EC" id="3.2.1.51" evidence="3"/>
<evidence type="ECO:0000256" key="6">
    <source>
        <dbReference type="ARBA" id="ARBA00023295"/>
    </source>
</evidence>
<dbReference type="PATRIC" id="fig|243274.18.peg.623"/>
<dbReference type="AlphaFoldDB" id="Q9WYE2"/>
<evidence type="ECO:0000256" key="5">
    <source>
        <dbReference type="ARBA" id="ARBA00022801"/>
    </source>
</evidence>
<reference evidence="8 9" key="1">
    <citation type="journal article" date="1999" name="Nature">
        <title>Evidence for lateral gene transfer between Archaea and Bacteria from genome sequence of Thermotoga maritima.</title>
        <authorList>
            <person name="Nelson K.E."/>
            <person name="Clayton R.A."/>
            <person name="Gill S.R."/>
            <person name="Gwinn M.L."/>
            <person name="Dodson R.J."/>
            <person name="Haft D.H."/>
            <person name="Hickey E.K."/>
            <person name="Peterson J.D."/>
            <person name="Nelson W.C."/>
            <person name="Ketchum K.A."/>
            <person name="McDonald L."/>
            <person name="Utterback T.R."/>
            <person name="Malek J.A."/>
            <person name="Linher K.D."/>
            <person name="Garrett M.M."/>
            <person name="Stewart A.M."/>
            <person name="Cotton M.D."/>
            <person name="Pratt M.S."/>
            <person name="Phillips C.A."/>
            <person name="Richardson D."/>
            <person name="Heidelberg J."/>
            <person name="Sutton G.G."/>
            <person name="Fleischmann R.D."/>
            <person name="White O."/>
            <person name="Salzberg S.L."/>
            <person name="Smith H.O."/>
            <person name="Venter J.C."/>
            <person name="Fraser C.M."/>
        </authorList>
    </citation>
    <scope>NUCLEOTIDE SEQUENCE [LARGE SCALE GENOMIC DNA]</scope>
    <source>
        <strain evidence="9">ATCC 43589 / DSM 3109 / JCM 10099 / NBRC 100826 / MSB8</strain>
    </source>
</reference>
<dbReference type="InterPro" id="IPR057739">
    <property type="entry name" value="Glyco_hydro_29_N"/>
</dbReference>
<evidence type="ECO:0000256" key="1">
    <source>
        <dbReference type="ARBA" id="ARBA00004071"/>
    </source>
</evidence>
<dbReference type="PDB" id="2ZWZ">
    <property type="method" value="X-ray"/>
    <property type="resolution" value="2.36 A"/>
    <property type="chains" value="A/B=1-449"/>
</dbReference>
<dbReference type="DrugBank" id="DB03283">
    <property type="generic name" value="beta-L-fucose"/>
</dbReference>
<evidence type="ECO:0000259" key="7">
    <source>
        <dbReference type="Pfam" id="PF01120"/>
    </source>
</evidence>
<evidence type="ECO:0007829" key="13">
    <source>
        <dbReference type="PDB" id="2ZWY"/>
    </source>
</evidence>
<dbReference type="PDB" id="2ZX6">
    <property type="method" value="X-ray"/>
    <property type="resolution" value="2.42 A"/>
    <property type="chains" value="A/B=1-449"/>
</dbReference>
<dbReference type="EMBL" id="AE000512">
    <property type="protein sequence ID" value="AAD35394.1"/>
    <property type="molecule type" value="Genomic_DNA"/>
</dbReference>
<evidence type="ECO:0007829" key="12">
    <source>
        <dbReference type="PDB" id="2WSP"/>
    </source>
</evidence>
<dbReference type="PDB" id="2ZX9">
    <property type="method" value="X-ray"/>
    <property type="resolution" value="2.62 A"/>
    <property type="chains" value="A/B=1-449"/>
</dbReference>
<dbReference type="InterPro" id="IPR013780">
    <property type="entry name" value="Glyco_hydro_b"/>
</dbReference>
<dbReference type="CAZy" id="GH29">
    <property type="family name" value="Glycoside Hydrolase Family 29"/>
</dbReference>
<dbReference type="KEGG" id="tmi:THEMA_03195"/>
<name>Q9WYE2_THEMA</name>
<accession>Q9WYE2</accession>
<evidence type="ECO:0000313" key="8">
    <source>
        <dbReference type="EMBL" id="AAD35394.1"/>
    </source>
</evidence>
<dbReference type="InParanoid" id="Q9WYE2"/>
<dbReference type="InterPro" id="IPR016286">
    <property type="entry name" value="FUC_metazoa-typ"/>
</dbReference>
<dbReference type="PIRSF" id="PIRSF001092">
    <property type="entry name" value="Alpha-L-fucosidase"/>
    <property type="match status" value="1"/>
</dbReference>
<reference evidence="13" key="3">
    <citation type="submission" date="2008-12" db="PDB data bank">
        <title>Structural Basis of alpha-Fucosidase Inhibition by Iminocyclitols with Ki Ranging from Micro- to Picomolar.</title>
        <authorList>
            <person name="Wu H.-J."/>
            <person name="Ho C.-W."/>
            <person name="Ko T.P."/>
            <person name="Popat S.D."/>
            <person name="Lin C.-H."/>
            <person name="Wang A.H.-J."/>
        </authorList>
    </citation>
    <scope>X-RAY CRYSTALLOGRAPHY (2.75 ANGSTROMS)</scope>
    <scope>DISULFIDE BONDS</scope>
</reference>
<dbReference type="Gene3D" id="3.20.20.80">
    <property type="entry name" value="Glycosidases"/>
    <property type="match status" value="1"/>
</dbReference>
<dbReference type="PDBsum" id="2ZX7"/>
<proteinExistence type="evidence at protein level"/>